<proteinExistence type="predicted"/>
<evidence type="ECO:0000313" key="2">
    <source>
        <dbReference type="Proteomes" id="UP001060085"/>
    </source>
</evidence>
<reference evidence="2" key="1">
    <citation type="journal article" date="2023" name="Nat. Plants">
        <title>Single-cell RNA sequencing provides a high-resolution roadmap for understanding the multicellular compartmentation of specialized metabolism.</title>
        <authorList>
            <person name="Sun S."/>
            <person name="Shen X."/>
            <person name="Li Y."/>
            <person name="Li Y."/>
            <person name="Wang S."/>
            <person name="Li R."/>
            <person name="Zhang H."/>
            <person name="Shen G."/>
            <person name="Guo B."/>
            <person name="Wei J."/>
            <person name="Xu J."/>
            <person name="St-Pierre B."/>
            <person name="Chen S."/>
            <person name="Sun C."/>
        </authorList>
    </citation>
    <scope>NUCLEOTIDE SEQUENCE [LARGE SCALE GENOMIC DNA]</scope>
</reference>
<name>A0ACC0C199_CATRO</name>
<gene>
    <name evidence="1" type="ORF">M9H77_09549</name>
</gene>
<protein>
    <submittedName>
        <fullName evidence="1">Uncharacterized protein</fullName>
    </submittedName>
</protein>
<sequence length="367" mass="40488">MEEVPVHVKKELLEAWILRAFTGSKADGDLILHTLICFPISQSCIPVLQPQLMTDVQDDPLAPIGAIWCRSFDCSQLPTHTLVTYRDQLDFMPSDQEVDDMTSGVIQEPPSSPSQFASFAKKVQTIIRSRCVAVLRSPYWTGVLMELRGALTDCLVAGPRSWRRDGEGSGGRGLGDLGSSYQVEPFDSPELGMPSFSLSLMQLTQSHPPTSYTSLPPDLGFSLFQSPHPPSIGSSSFQASLAPRTESSSFHVPPPPYTVGSFIQHMPISTASSSDSDEHDDEPMDMVTPAQQLGFGHRVGWVELTSHNNDTDIAMWAELTSHNNDTRQGQWTLYLEIAYGAYGPYFTRVVQKAWTLSTNRIISHAQL</sequence>
<evidence type="ECO:0000313" key="1">
    <source>
        <dbReference type="EMBL" id="KAI5678599.1"/>
    </source>
</evidence>
<comment type="caution">
    <text evidence="1">The sequence shown here is derived from an EMBL/GenBank/DDBJ whole genome shotgun (WGS) entry which is preliminary data.</text>
</comment>
<accession>A0ACC0C199</accession>
<organism evidence="1 2">
    <name type="scientific">Catharanthus roseus</name>
    <name type="common">Madagascar periwinkle</name>
    <name type="synonym">Vinca rosea</name>
    <dbReference type="NCBI Taxonomy" id="4058"/>
    <lineage>
        <taxon>Eukaryota</taxon>
        <taxon>Viridiplantae</taxon>
        <taxon>Streptophyta</taxon>
        <taxon>Embryophyta</taxon>
        <taxon>Tracheophyta</taxon>
        <taxon>Spermatophyta</taxon>
        <taxon>Magnoliopsida</taxon>
        <taxon>eudicotyledons</taxon>
        <taxon>Gunneridae</taxon>
        <taxon>Pentapetalae</taxon>
        <taxon>asterids</taxon>
        <taxon>lamiids</taxon>
        <taxon>Gentianales</taxon>
        <taxon>Apocynaceae</taxon>
        <taxon>Rauvolfioideae</taxon>
        <taxon>Vinceae</taxon>
        <taxon>Catharanthinae</taxon>
        <taxon>Catharanthus</taxon>
    </lineage>
</organism>
<keyword evidence="2" id="KW-1185">Reference proteome</keyword>
<dbReference type="EMBL" id="CM044702">
    <property type="protein sequence ID" value="KAI5678599.1"/>
    <property type="molecule type" value="Genomic_DNA"/>
</dbReference>
<dbReference type="Proteomes" id="UP001060085">
    <property type="component" value="Linkage Group LG02"/>
</dbReference>